<reference evidence="1 2" key="1">
    <citation type="submission" date="2024-04" db="EMBL/GenBank/DDBJ databases">
        <authorList>
            <consortium name="Genoscope - CEA"/>
            <person name="William W."/>
        </authorList>
    </citation>
    <scope>NUCLEOTIDE SEQUENCE [LARGE SCALE GENOMIC DNA]</scope>
</reference>
<organism evidence="1 2">
    <name type="scientific">Lymnaea stagnalis</name>
    <name type="common">Great pond snail</name>
    <name type="synonym">Helix stagnalis</name>
    <dbReference type="NCBI Taxonomy" id="6523"/>
    <lineage>
        <taxon>Eukaryota</taxon>
        <taxon>Metazoa</taxon>
        <taxon>Spiralia</taxon>
        <taxon>Lophotrochozoa</taxon>
        <taxon>Mollusca</taxon>
        <taxon>Gastropoda</taxon>
        <taxon>Heterobranchia</taxon>
        <taxon>Euthyneura</taxon>
        <taxon>Panpulmonata</taxon>
        <taxon>Hygrophila</taxon>
        <taxon>Lymnaeoidea</taxon>
        <taxon>Lymnaeidae</taxon>
        <taxon>Lymnaea</taxon>
    </lineage>
</organism>
<feature type="non-terminal residue" evidence="1">
    <location>
        <position position="111"/>
    </location>
</feature>
<gene>
    <name evidence="1" type="ORF">GSLYS_00003264001</name>
</gene>
<name>A0AAV2H8I1_LYMST</name>
<protein>
    <recommendedName>
        <fullName evidence="3">Ig-like domain-containing protein</fullName>
    </recommendedName>
</protein>
<proteinExistence type="predicted"/>
<evidence type="ECO:0000313" key="2">
    <source>
        <dbReference type="Proteomes" id="UP001497497"/>
    </source>
</evidence>
<evidence type="ECO:0000313" key="1">
    <source>
        <dbReference type="EMBL" id="CAL1529109.1"/>
    </source>
</evidence>
<feature type="non-terminal residue" evidence="1">
    <location>
        <position position="1"/>
    </location>
</feature>
<evidence type="ECO:0008006" key="3">
    <source>
        <dbReference type="Google" id="ProtNLM"/>
    </source>
</evidence>
<keyword evidence="2" id="KW-1185">Reference proteome</keyword>
<comment type="caution">
    <text evidence="1">The sequence shown here is derived from an EMBL/GenBank/DDBJ whole genome shotgun (WGS) entry which is preliminary data.</text>
</comment>
<sequence>GDVFICARTEVVIKAPLDEFIFDVFTREGRVEYIEGATINMICSIQGPKDITFDWRFGRQHRNGKMIDYSYPLHNHATTTASIISKPGFDKCPYYQHKSHLSFRAERRYNG</sequence>
<dbReference type="Proteomes" id="UP001497497">
    <property type="component" value="Unassembled WGS sequence"/>
</dbReference>
<dbReference type="AlphaFoldDB" id="A0AAV2H8I1"/>
<dbReference type="EMBL" id="CAXITT010000042">
    <property type="protein sequence ID" value="CAL1529109.1"/>
    <property type="molecule type" value="Genomic_DNA"/>
</dbReference>
<accession>A0AAV2H8I1</accession>